<sequence length="159" mass="17954">MVPISVRQAWENLQESQKTVICRSCAKRQPLVFSRWVDAAGLKKFRHDSLVNRKGGSAPRLDAALFRADEGQLAKDLLVAYFTELAPKINNEYLEMLEKAEKEDAETKLKIYATLAHSHKDSPYIKLYLATALWVEEFKEEDIQVVESLATELASAAGK</sequence>
<dbReference type="OrthoDB" id="5405475at2"/>
<reference evidence="1 2" key="1">
    <citation type="submission" date="2015-07" db="EMBL/GenBank/DDBJ databases">
        <title>Isolation and Genomic Characterization of a Novel Halophilic Metal-Reducing Deltaproteobacterium from the Deep Subsurface.</title>
        <authorList>
            <person name="Badalamenti J.P."/>
            <person name="Summers Z.M."/>
            <person name="Gralnick J.A."/>
            <person name="Bond D.R."/>
        </authorList>
    </citation>
    <scope>NUCLEOTIDE SEQUENCE [LARGE SCALE GENOMIC DNA]</scope>
    <source>
        <strain evidence="1 2">WTL</strain>
    </source>
</reference>
<keyword evidence="2" id="KW-1185">Reference proteome</keyword>
<evidence type="ECO:0000313" key="2">
    <source>
        <dbReference type="Proteomes" id="UP000057158"/>
    </source>
</evidence>
<dbReference type="PATRIC" id="fig|1603606.3.peg.2129"/>
<name>A0A0M3QFS5_9BACT</name>
<protein>
    <submittedName>
        <fullName evidence="1">Uncharacterized protein</fullName>
    </submittedName>
</protein>
<proteinExistence type="predicted"/>
<dbReference type="RefSeq" id="WP_053550808.1">
    <property type="nucleotide sequence ID" value="NZ_CP010802.1"/>
</dbReference>
<organism evidence="1 2">
    <name type="scientific">Desulfuromonas soudanensis</name>
    <dbReference type="NCBI Taxonomy" id="1603606"/>
    <lineage>
        <taxon>Bacteria</taxon>
        <taxon>Pseudomonadati</taxon>
        <taxon>Thermodesulfobacteriota</taxon>
        <taxon>Desulfuromonadia</taxon>
        <taxon>Desulfuromonadales</taxon>
        <taxon>Desulfuromonadaceae</taxon>
        <taxon>Desulfuromonas</taxon>
    </lineage>
</organism>
<dbReference type="KEGG" id="des:DSOUD_1970"/>
<dbReference type="STRING" id="1603606.DSOUD_1970"/>
<evidence type="ECO:0000313" key="1">
    <source>
        <dbReference type="EMBL" id="ALC16739.1"/>
    </source>
</evidence>
<gene>
    <name evidence="1" type="ORF">DSOUD_1970</name>
</gene>
<dbReference type="EMBL" id="CP010802">
    <property type="protein sequence ID" value="ALC16739.1"/>
    <property type="molecule type" value="Genomic_DNA"/>
</dbReference>
<dbReference type="AlphaFoldDB" id="A0A0M3QFS5"/>
<accession>A0A0M3QFS5</accession>
<dbReference type="Proteomes" id="UP000057158">
    <property type="component" value="Chromosome"/>
</dbReference>